<feature type="compositionally biased region" description="Polar residues" evidence="5">
    <location>
        <begin position="1086"/>
        <end position="1100"/>
    </location>
</feature>
<feature type="region of interest" description="Disordered" evidence="5">
    <location>
        <begin position="5958"/>
        <end position="6000"/>
    </location>
</feature>
<feature type="compositionally biased region" description="Low complexity" evidence="5">
    <location>
        <begin position="1101"/>
        <end position="1122"/>
    </location>
</feature>
<feature type="compositionally biased region" description="Polar residues" evidence="5">
    <location>
        <begin position="459"/>
        <end position="486"/>
    </location>
</feature>
<evidence type="ECO:0000256" key="1">
    <source>
        <dbReference type="ARBA" id="ARBA00022512"/>
    </source>
</evidence>
<evidence type="ECO:0000256" key="2">
    <source>
        <dbReference type="ARBA" id="ARBA00022525"/>
    </source>
</evidence>
<feature type="region of interest" description="Disordered" evidence="5">
    <location>
        <begin position="837"/>
        <end position="857"/>
    </location>
</feature>
<dbReference type="InterPro" id="IPR013783">
    <property type="entry name" value="Ig-like_fold"/>
</dbReference>
<evidence type="ECO:0000313" key="9">
    <source>
        <dbReference type="Proteomes" id="UP001434337"/>
    </source>
</evidence>
<evidence type="ECO:0000256" key="4">
    <source>
        <dbReference type="ARBA" id="ARBA00023088"/>
    </source>
</evidence>
<dbReference type="Pfam" id="PF24346">
    <property type="entry name" value="DUF7507"/>
    <property type="match status" value="3"/>
</dbReference>
<feature type="compositionally biased region" description="Polar residues" evidence="5">
    <location>
        <begin position="842"/>
        <end position="857"/>
    </location>
</feature>
<feature type="region of interest" description="Disordered" evidence="5">
    <location>
        <begin position="452"/>
        <end position="486"/>
    </location>
</feature>
<feature type="region of interest" description="Disordered" evidence="5">
    <location>
        <begin position="1995"/>
        <end position="2015"/>
    </location>
</feature>
<feature type="compositionally biased region" description="Polar residues" evidence="5">
    <location>
        <begin position="3762"/>
        <end position="3777"/>
    </location>
</feature>
<dbReference type="EMBL" id="CP115965">
    <property type="protein sequence ID" value="WZW99901.1"/>
    <property type="molecule type" value="Genomic_DNA"/>
</dbReference>
<dbReference type="PROSITE" id="PS50847">
    <property type="entry name" value="GRAM_POS_ANCHORING"/>
    <property type="match status" value="1"/>
</dbReference>
<dbReference type="InterPro" id="IPR019931">
    <property type="entry name" value="LPXTG_anchor"/>
</dbReference>
<feature type="region of interest" description="Disordered" evidence="5">
    <location>
        <begin position="1613"/>
        <end position="1632"/>
    </location>
</feature>
<dbReference type="InterPro" id="IPR051172">
    <property type="entry name" value="Chlamydia_OmcB"/>
</dbReference>
<feature type="region of interest" description="Disordered" evidence="5">
    <location>
        <begin position="5173"/>
        <end position="5210"/>
    </location>
</feature>
<dbReference type="NCBIfam" id="TIGR01167">
    <property type="entry name" value="LPXTG_anchor"/>
    <property type="match status" value="1"/>
</dbReference>
<evidence type="ECO:0000256" key="5">
    <source>
        <dbReference type="SAM" id="MobiDB-lite"/>
    </source>
</evidence>
<dbReference type="InterPro" id="IPR001434">
    <property type="entry name" value="OmcB-like_DUF11"/>
</dbReference>
<keyword evidence="6" id="KW-1133">Transmembrane helix</keyword>
<dbReference type="PANTHER" id="PTHR34819:SF3">
    <property type="entry name" value="CELL SURFACE PROTEIN"/>
    <property type="match status" value="1"/>
</dbReference>
<feature type="region of interest" description="Disordered" evidence="5">
    <location>
        <begin position="3761"/>
        <end position="3786"/>
    </location>
</feature>
<proteinExistence type="predicted"/>
<evidence type="ECO:0000256" key="3">
    <source>
        <dbReference type="ARBA" id="ARBA00022729"/>
    </source>
</evidence>
<feature type="region of interest" description="Disordered" evidence="5">
    <location>
        <begin position="3643"/>
        <end position="3663"/>
    </location>
</feature>
<dbReference type="Pfam" id="PF01345">
    <property type="entry name" value="DUF11"/>
    <property type="match status" value="42"/>
</dbReference>
<dbReference type="Gene3D" id="2.60.40.10">
    <property type="entry name" value="Immunoglobulins"/>
    <property type="match status" value="8"/>
</dbReference>
<keyword evidence="6" id="KW-0812">Transmembrane</keyword>
<evidence type="ECO:0000259" key="7">
    <source>
        <dbReference type="PROSITE" id="PS50847"/>
    </source>
</evidence>
<evidence type="ECO:0000256" key="6">
    <source>
        <dbReference type="SAM" id="Phobius"/>
    </source>
</evidence>
<dbReference type="InterPro" id="IPR047589">
    <property type="entry name" value="DUF11_rpt"/>
</dbReference>
<feature type="compositionally biased region" description="Pro residues" evidence="5">
    <location>
        <begin position="5958"/>
        <end position="5994"/>
    </location>
</feature>
<keyword evidence="1" id="KW-0134">Cell wall</keyword>
<keyword evidence="2" id="KW-0964">Secreted</keyword>
<keyword evidence="6" id="KW-0472">Membrane</keyword>
<dbReference type="RefSeq" id="WP_342373383.1">
    <property type="nucleotide sequence ID" value="NZ_CP115965.1"/>
</dbReference>
<sequence>MWYVTAGSSLNETFRVSGVVLRNPAGAQITNFALIGADGESTDAAGSLREYIRFSVQNTTVSVLENVPSGTGALACTGGLTTTSTSIDGVGNVANPGALIVQAPATSNMSMDVRLNRPSFGAQGFMFGVYLPTITLRKNVNGLVNASDAFTIRATPTGGTPITATTSGANSATTGSAMGFIGGAVTLDEVAANAGTDLSRYSQSWSCTNAATGSATVLPAQGTTGTRVSISPTTANDNITCILTNTAPPPAICIVKSASMTSFSAAGQPVAYSFVVTNSGGQTLTGVRVADPLSGLSAVSCPTTTLAPGASTTCTASYTTTAADVTAGQVANTATAAGTTPTAQQVTATSTRVTVPYVASSDLVADKSVTVGAATPFVPGQQVSWTVTARNNGPSVATNPTISDVVPNAVTNLAVSNVSAGWTCSIAGQNVNCNAASLAVGATASIRVTGTLDPAHTGPLTNTATTSSSSGDPNTANNTDSETTATAPSADLSLAKAATTSPLVAGSQATWTLTATNAGPSTAVTPTITDTLPATVTGITATTATTGWTCAVSGQTVTCSASSLAPGATAAVTVRGTVASTASGSLVNTGALTSSTPDPAGANNSASVTTPITQAADLLAVKSTAGATSFTPGGTASWNVTVTNNGPSVATVVNLSDAVPAAVTGLAVTAPSGVTCSTTGQNVTCTNPSLAFGASFTVTIAGTLSPSFTGTLVNTASVTAATTDPVTTNNSSTTSTPTAPRADLVAAKTHVAGTTPGQPVSWRATVTNNGPSTAASPTLTDAVPAAVTGITATAPSGWTCTVSGQNVNCSAASLAPGASATVQLSGTLAATASGTLTNSTSVASATTDPTSANNTASASVTLTPSADVAVTKAATSTSVTAGGTVTWNLDVVNNGPSVARDIVLTDVVPDAVSGITITTGLPQGFCSLSGQTVTCTPNTDWPVGASARITISGRVSPTATGSLANTATLTTSTADPAPVNNSATTTTPITVSSNLLAVKSQAAPNPAVPGQPVSWSVTLTNNGPSVATAPVFSDTVPASVTGVAVTTPATGWACTVGAGNAVACGAPTLAAGTSVTFTVTGTLSPSHTGTLTNTATVSSATTDPLTTNNSSTTSTPTSPSADLAVTKSAASPTPLVPGQPASWTITLTNAGPSTALAPRITDTLPSALTGATAALSDDASAAGWTCTVSGTSLGCGDDALAPGTSVTVTVTGTIAAATTGQVTNSVSASSSTTDPVTGNNSAAVTTATAPSADLGVGKQLLTASPAVPGQTVSWRVTVTNGGPSTATGVTTTDAVPADVTGVAVSGVPAGTTCSVQGSTVTCTTATLAPAANTSFVVTGTLAASHTGDLTNAAAVTASTADPVSTNNSVALITPTAPSADLGITKSGATPNPGVAGQPVSWTLTVTNTGPSTATGVSVADTLAGDVTGITATTAAPGWSCTVTGQDVGCAAASLAPGTTVTVTVRGTLAATHTGDLANTATVASTTPDPTAANNTATATTPTTARADLLAVKSAATPNPAVPGQAVSWTVAVTNNGPSVALDPTLTDTLPATVTGIGATTAAAGWTCSVTGQTVGCEAASLDAGASVTVTITGTLAASHTRNLVNTASLASATTDPLTTNNSSTASTPTAPSADLGLAKELIGEAVPGSSVTWRLTLTNAGPSTAVAPRLSDTLTGTVTGVTATPDDASATAGWTCSVGTGNAVSCADDALAPGASATVTVTGTLAGTATGTLTNTATATSSTTDPVTADNAATVAVPLTPRADLTMAKTVSPTNPVPGQRVAYTLTVENLGPSVATNIVGSDTLPDALTAITVTASSSAITCTTTGQTITCAAAALPVGTVGTITVSGTLDPSFTGTLANTAQVAADTADPVPANNTAGVTATTAPSADLAVAKSPASPNPAVPGQPVSWTVTLTNVGPSTAVSPAITDQLPASVTGGTVTGPAGWTCAEDAATAGLWGCGAATLAAGQSATFTIAGTLASDTTGTLTNGVTATSATSDPVTSNNAATASTPTAPSADLSVVKTLDTPAVPGERVTWTLNLGNAGPSAARDKVVTDVIPATISDIEVVATSDHAFGCSLASQSLTCTAAYVPAGGTSTVTLSGLLDPTATGTLTNTARINTNTADPDLTNNVATTSDPITPDADMAVTKTLVGDAVPGEQVTWQIQIMNNGPSAALDKRVVDVVPAGVTIVSATKDSGEGPCAVDGQTITCATDRHEVGHLVTATVVGELDPSFRGALTNAATVSASTPDSVPGNNTSSTTADVTPSVDLALSKSQASPNPAVPGQPATWTLVATNNGSSTATGVTLTDVIPAGVTGAALTTTAAGWSCTATTCADGTMAPEASVTFTVTGTLAPDRTGDLINTATLTATETDADPSDNTATATTPSTPRADLTVSKSPASPNPAVPGQAVSWTVTVTNLGPSTATGLALADALPAQVSGATVSAPAGWTCTGTDTRRCTAAALAPGASATFTVTGTLAPTATGSLTNAATISAATADPVTTNNAATSTTPTAPSADLRLSKALASPAPVTPGATVSWTLTLTNAGPSTAASPSITDTLPAGLTGVATTTPTAGWSCTAATGNLTCGAASLAPGATASITVSGTLDASATGTLTNTATATAATADPDTSQNTASATHELAPAADLAVAKRLTGDTPVAGGPIEWTARVTTAGPSTAVAPTFTDAVPDDVTDVTVTPSDPAWTCSLDGQLVTCTDPDLLPGATPIDLVIAGTLSPTHVGEITNTGEISAATADPVTANNTNAVTTNVGVESDVSLVKSLATGGTPGEAIAWTLVVANAGPSAATNPEMLDRVPPAVTRVTATPDEDAIAAGWTCTVTGQTVDCTAQSLATGATATITVAGVLDPATTGTVSNTASVVSESTDPAPGNNADTDVVTTVASADTGITKTNGSADPVTPGERASYRLQVHNDGPSVARTVTVTDEVPAGLGDITADVNVSGWECDVTDNTVTCSGTELPVGADVFLTISGLLDPSVTEDFSNTATVTSTTPHPHTENNVSTVETQVAPSADLHLTKSVGAPNPAVPGEAVTWTIDVANLGPSTATDLQLTDALPAGVTPTEVTGDGWACDTGTAGCTLPSLAPDATSTVTVTGRVDAARTGVLTNTATVTAATDDPEAEDNTDASDTPVAAEADFTLTKARTTPAPAAAPVAGETIAWTLTATNEGPSVGVRPVVTDVLPAAVTGASVTAPDGWACTVASGRVTCTGPDAVAVGASADITVSGTVAGSATGTLTNNATLAASTTDPDLSDNAASVSDTITTDAQVSLTKTLEPATATVVAGQRVSFRLTASNAGPSDATGLVLTDALTPGLSGVQLVSSATWLCSTTSTDLSCTRPTLAAETSSSVVFSAVVDADWIAAQGPELTNTATLTTATPDSGGTADDTATLTAPVTRSVDLQVVKSVGSPNPAVPGETVTWTVTLTNRGPSTAYGVSLADALPAGTSAGTIRTDAAGWTCDDTALTCAADALAPGVPVTATVTATVDADRLAPLVNSATAASDLPDALPADNTASSSTPVAPAADLVVTKDLENDPPVPGTRQRWTVVVANAGPSTAVNPRLADTLIGTLSGVTATVDPTSTAPGFACTVAELEVACTAPSIAPGTSATITIEADLAPNVTGTLSNVARLGSDTADSDPSDNTARTDDVKVPEADLRVAKELLSDAPLQAGTEVTWLVTATNDGPSTAVDPVVSDAVPSPATVTTVLPDTAGWTCTVTGQDVACSAPTLAPGATVTFAVSALLPPATAPGSSLTNTATVSTATDDPSDEDDTASVTTEVAATAELAIAKTQATPNPASPGEAVAWTVSVSNLGPAVATGVTATDEVPDGVSDVTVDAASPAWASCTVVDQRVTCADATLAPGESLSLTLGGTLDPSFSGPLANTATVAADTPDPGVQANTATSVTPVDADVALRVTKTPDRAAVVAGQAMSWTVVLTNDGPATAFAPSLVDTPDPTITVSGVVVTDAPDPAAWACTPGTTITCTGDQLLPGASVTVVVTGTVAPDAVGAVGNRVVGGASDAEGDPVSVRAEASTPVGQEADLRVAKTPSATTFTPGNQASWDVVVTNDGPSEATDVVVSDALPNALLDATATSSDPAVSCSVSTTQVSCARGALAASATFTVTVAGRVDPSAVGELANTATVASLTTERDPDDNSATATTPLTPLADLAIGKAEISGTVVPGESVTWQLTVTNAGPSTATDLVVTDTPPAVVGDLVAVADAAGWACAIADGTITCTGESLVPRATSTITVTGTLLDPFHVGVLTNTAAVTSATAEDALGDNEASSTSETFPAAEVTIDKIAPATAVPGEPVTWTVVAINNGPSAARAIVVTDAVPAAVSLTEVSGAGWDCAASTATVVECAGPDLAPNASASFTLTGTLDAAATGQLDNAATISTSTPGDDTGNNTDATRSTITPLADLSVAKTSPQASAVPGERVSWTITATNAGPSVARDVFVRDTLPPVQSGFTLDAVPDGWTCDLSGQELTCAADSFAVGSASITVSGALDPSFAEESLTNTATLSATTTDLDDTDLSADASLPVSPQVDVALTKSVASPSPAVPGLPVQWTLSVTNIGPSFARDLVVTDSLPASVLSPAASANAAGWECAVAGQDVTCAAAELAVGAAVTITVSGVLAESTLGAVTNTASVTVADDVDADNNEASSTTATVPTADLAVTKEAVDVVFVPGRAAQWRITVTNNGPSTALGARFTDELGAGLTNATVAPEDPDAPGAADWDCSASTAAVASCTAGALAAGAAMTFLVGADLDPATTGAVANAVVLTSATFDPTLGNNASATSTATTGLADLTLVKSDPTPNPPVAGEEVSWTLTVGNAGPSDAREAHVVDTLPAGLSDVTASSDDAGWSCSVAGGRAVCDGERLAAGATATVTVSGVLASDLTGEISNTASVSSPVEDPDSSDDSDTVTSPVRALADLAVAKELTSPPPAVPGSPVTWTLTVTNNGASLARAVTLTDLVPDVVGGVQVTTTAPAWTCGVAGQRVDCAADALAAGASVTITVAGVLDPATTADLVNTASVAASTTDEVPGNDTATARTPVQPTTALSLTKSQTIPNPAIAGEAVEWALTVVNAGPSTATGLTLDDAVVSDVELVGVRTAAPGWVCAASGQDVHCDAATMPVGSAITVFVTGVVRSDLVGTLPNTALLGQATLDPDDTDNSATSESPVAQRADLSVRKSAPTPAVPVPGEAVSWDVTVRNAGPSLALNALLADRVPDGVGDLTVTPGADAAGWSCAVDGQEVSCTAATVPLGAEATITIAGVLSPDFSGDLVNAANVTSDTVDLDPTDNTGVARAATQPRADLVLVKAGPATARAGDPITWTLTLTNAGPSTALNPRVVDLPPLEQLNDVVASVDDPSWSCEATNTGPDCSGERLAPGASVVMTVSAVIDPAFVGTFRQNATVDAATPDLDDASNVASVDTTVSAVADQGVTKTLVSEEPVVPGESVAWLIRVVNLGPSFARDSVVTDALPAGLTEVTVTTSAAFGSCAVADATLTCSIPEQGVGEANAVEIVVGGTLASDVIGDVTNTAELTSTTPDPSTGNDSSTVVVPVTPRPDLAVTVSQGQPDPAVAGGVVAWDLAVANVGPSDASDVVLTAVLPAGVADVTTLDLPDGWSVTATPDASGTTTLRFRAARVAAGATLAFRVSGVVDADATGQLAVTASVATGLDEPVLANNTDATSTPIVSSGGLEVVKTASTDVAAGVGAVVDYTVLVTNPGPSTVDAITVTDALATGVELAVTCPATSLAGAASMTCAVAPYTLTQADVDAGGVLNGATATGTLPDGVAVTGAGAATVGVELAPGLALTKSGVYADRGVAGGTTDDVVTWTFTLTNTGNTTVRDLGVDDPLVPGVVVPVSTLAPGASVTVTATTGVAEGWITAGQVRNIATATGLAPAPCPTSTADLVALAAVLACHASLEAVAATVVDVPAAPVVPPTPTLSPSPTATPTPTAGPTPAPSPTPTPAPVPPRLPQTGTDTTLGALAAGLALLLAGGLLLGYRRRSTDDKE</sequence>
<feature type="transmembrane region" description="Helical" evidence="6">
    <location>
        <begin position="6003"/>
        <end position="6022"/>
    </location>
</feature>
<feature type="region of interest" description="Disordered" evidence="5">
    <location>
        <begin position="587"/>
        <end position="607"/>
    </location>
</feature>
<name>A0ABZ3CBB6_9ACTN</name>
<feature type="region of interest" description="Disordered" evidence="5">
    <location>
        <begin position="1086"/>
        <end position="1122"/>
    </location>
</feature>
<dbReference type="PANTHER" id="PTHR34819">
    <property type="entry name" value="LARGE CYSTEINE-RICH PERIPLASMIC PROTEIN OMCB"/>
    <property type="match status" value="1"/>
</dbReference>
<dbReference type="Proteomes" id="UP001434337">
    <property type="component" value="Chromosome"/>
</dbReference>
<feature type="compositionally biased region" description="Low complexity" evidence="5">
    <location>
        <begin position="2369"/>
        <end position="2390"/>
    </location>
</feature>
<evidence type="ECO:0000313" key="8">
    <source>
        <dbReference type="EMBL" id="WZW99901.1"/>
    </source>
</evidence>
<gene>
    <name evidence="8" type="ORF">PCC79_06860</name>
</gene>
<dbReference type="InterPro" id="IPR055354">
    <property type="entry name" value="DUF7507"/>
</dbReference>
<dbReference type="Pfam" id="PF00746">
    <property type="entry name" value="Gram_pos_anchor"/>
    <property type="match status" value="1"/>
</dbReference>
<feature type="compositionally biased region" description="Low complexity" evidence="5">
    <location>
        <begin position="2003"/>
        <end position="2015"/>
    </location>
</feature>
<feature type="compositionally biased region" description="Acidic residues" evidence="5">
    <location>
        <begin position="4923"/>
        <end position="4932"/>
    </location>
</feature>
<protein>
    <submittedName>
        <fullName evidence="8">LPXTG cell wall anchor domain-containing protein</fullName>
    </submittedName>
</protein>
<feature type="region of interest" description="Disordered" evidence="5">
    <location>
        <begin position="2245"/>
        <end position="2264"/>
    </location>
</feature>
<feature type="region of interest" description="Disordered" evidence="5">
    <location>
        <begin position="2369"/>
        <end position="2408"/>
    </location>
</feature>
<keyword evidence="9" id="KW-1185">Reference proteome</keyword>
<feature type="compositionally biased region" description="Low complexity" evidence="5">
    <location>
        <begin position="1618"/>
        <end position="1632"/>
    </location>
</feature>
<dbReference type="NCBIfam" id="TIGR01451">
    <property type="entry name" value="B_ant_repeat"/>
    <property type="match status" value="30"/>
</dbReference>
<organism evidence="8 9">
    <name type="scientific">Propioniciclava soli</name>
    <dbReference type="NCBI Taxonomy" id="2775081"/>
    <lineage>
        <taxon>Bacteria</taxon>
        <taxon>Bacillati</taxon>
        <taxon>Actinomycetota</taxon>
        <taxon>Actinomycetes</taxon>
        <taxon>Propionibacteriales</taxon>
        <taxon>Propionibacteriaceae</taxon>
        <taxon>Propioniciclava</taxon>
    </lineage>
</organism>
<feature type="domain" description="Gram-positive cocci surface proteins LPxTG" evidence="7">
    <location>
        <begin position="5994"/>
        <end position="6031"/>
    </location>
</feature>
<keyword evidence="4" id="KW-0572">Peptidoglycan-anchor</keyword>
<keyword evidence="3" id="KW-0732">Signal</keyword>
<feature type="region of interest" description="Disordered" evidence="5">
    <location>
        <begin position="4915"/>
        <end position="4935"/>
    </location>
</feature>
<accession>A0ABZ3CBB6</accession>
<reference evidence="8 9" key="1">
    <citation type="journal article" date="2023" name="Environ Microbiome">
        <title>A coral-associated actinobacterium mitigates coral bleaching under heat stress.</title>
        <authorList>
            <person name="Li J."/>
            <person name="Zou Y."/>
            <person name="Li Q."/>
            <person name="Zhang J."/>
            <person name="Bourne D.G."/>
            <person name="Lyu Y."/>
            <person name="Liu C."/>
            <person name="Zhang S."/>
        </authorList>
    </citation>
    <scope>NUCLEOTIDE SEQUENCE [LARGE SCALE GENOMIC DNA]</scope>
    <source>
        <strain evidence="8 9">SCSIO 13291</strain>
    </source>
</reference>